<dbReference type="InterPro" id="IPR011042">
    <property type="entry name" value="6-blade_b-propeller_TolB-like"/>
</dbReference>
<dbReference type="InterPro" id="IPR013658">
    <property type="entry name" value="SGL"/>
</dbReference>
<dbReference type="GO" id="GO:0005509">
    <property type="term" value="F:calcium ion binding"/>
    <property type="evidence" value="ECO:0007669"/>
    <property type="project" value="TreeGrafter"/>
</dbReference>
<dbReference type="SUPFAM" id="SSF63829">
    <property type="entry name" value="Calcium-dependent phosphotriesterase"/>
    <property type="match status" value="1"/>
</dbReference>
<sequence>MQTFTAGWKFLEGLRWRDGRFWAVDCFGGKVIAVTPQGNAETILAHDTTVSSIGWLPEGELVIVAMHDSQLLKLDASGLQHFADLSSAQRGIPNDMVTDAFGRSYIGTMGFDVQGGAPFAPGAILRVDPDGSVHIAADDLLFPNGMTFLDDGQTLVVAETFGQRLTSFRVESDGGLTDRSIWASFGPPIRDSDLPDFVPAMVFGPDGITANAEGNVWVCDPFGRKATVLGLRLNQSQKATAAARLTAERKFRASLS</sequence>
<dbReference type="PANTHER" id="PTHR10907">
    <property type="entry name" value="REGUCALCIN"/>
    <property type="match status" value="1"/>
</dbReference>
<organism evidence="3 4">
    <name type="scientific">Tardibacter chloracetimidivorans</name>
    <dbReference type="NCBI Taxonomy" id="1921510"/>
    <lineage>
        <taxon>Bacteria</taxon>
        <taxon>Pseudomonadati</taxon>
        <taxon>Pseudomonadota</taxon>
        <taxon>Alphaproteobacteria</taxon>
        <taxon>Sphingomonadales</taxon>
        <taxon>Sphingomonadaceae</taxon>
        <taxon>Tardibacter</taxon>
    </lineage>
</organism>
<gene>
    <name evidence="3" type="ORF">BSL82_10790</name>
</gene>
<dbReference type="EMBL" id="CP018221">
    <property type="protein sequence ID" value="API59739.1"/>
    <property type="molecule type" value="Genomic_DNA"/>
</dbReference>
<dbReference type="KEGG" id="sphj:BSL82_10790"/>
<name>A0A1L3ZVY4_9SPHN</name>
<dbReference type="AlphaFoldDB" id="A0A1L3ZVY4"/>
<dbReference type="Gene3D" id="2.120.10.30">
    <property type="entry name" value="TolB, C-terminal domain"/>
    <property type="match status" value="1"/>
</dbReference>
<evidence type="ECO:0000313" key="3">
    <source>
        <dbReference type="EMBL" id="API59739.1"/>
    </source>
</evidence>
<evidence type="ECO:0000313" key="4">
    <source>
        <dbReference type="Proteomes" id="UP000182063"/>
    </source>
</evidence>
<evidence type="ECO:0000259" key="2">
    <source>
        <dbReference type="Pfam" id="PF08450"/>
    </source>
</evidence>
<dbReference type="GO" id="GO:0019853">
    <property type="term" value="P:L-ascorbic acid biosynthetic process"/>
    <property type="evidence" value="ECO:0007669"/>
    <property type="project" value="TreeGrafter"/>
</dbReference>
<dbReference type="GO" id="GO:0004341">
    <property type="term" value="F:gluconolactonase activity"/>
    <property type="evidence" value="ECO:0007669"/>
    <property type="project" value="TreeGrafter"/>
</dbReference>
<keyword evidence="4" id="KW-1185">Reference proteome</keyword>
<proteinExistence type="inferred from homology"/>
<dbReference type="Pfam" id="PF08450">
    <property type="entry name" value="SGL"/>
    <property type="match status" value="1"/>
</dbReference>
<evidence type="ECO:0000256" key="1">
    <source>
        <dbReference type="ARBA" id="ARBA00008853"/>
    </source>
</evidence>
<accession>A0A1L3ZVY4</accession>
<dbReference type="STRING" id="1921510.BSL82_10790"/>
<dbReference type="PANTHER" id="PTHR10907:SF47">
    <property type="entry name" value="REGUCALCIN"/>
    <property type="match status" value="1"/>
</dbReference>
<reference evidence="4" key="1">
    <citation type="submission" date="2016-11" db="EMBL/GenBank/DDBJ databases">
        <title>Complete Genome Sequence of alachlor-degrading Sphingomonas sp. strain JJ-A5.</title>
        <authorList>
            <person name="Lee H."/>
            <person name="Ka J.-O."/>
        </authorList>
    </citation>
    <scope>NUCLEOTIDE SEQUENCE [LARGE SCALE GENOMIC DNA]</scope>
    <source>
        <strain evidence="4">JJ-A5</strain>
    </source>
</reference>
<protein>
    <recommendedName>
        <fullName evidence="2">SMP-30/Gluconolactonase/LRE-like region domain-containing protein</fullName>
    </recommendedName>
</protein>
<comment type="similarity">
    <text evidence="1">Belongs to the SMP-30/CGR1 family.</text>
</comment>
<dbReference type="Proteomes" id="UP000182063">
    <property type="component" value="Chromosome"/>
</dbReference>
<feature type="domain" description="SMP-30/Gluconolactonase/LRE-like region" evidence="2">
    <location>
        <begin position="12"/>
        <end position="222"/>
    </location>
</feature>